<dbReference type="InterPro" id="IPR009594">
    <property type="entry name" value="Tscrpt_reg_HTH_AraC_N"/>
</dbReference>
<feature type="domain" description="HTH araC/xylS-type" evidence="3">
    <location>
        <begin position="196"/>
        <end position="294"/>
    </location>
</feature>
<dbReference type="PANTHER" id="PTHR43436:SF1">
    <property type="entry name" value="TRANSCRIPTIONAL REGULATORY PROTEIN"/>
    <property type="match status" value="1"/>
</dbReference>
<dbReference type="Proteomes" id="UP001239167">
    <property type="component" value="Unassembled WGS sequence"/>
</dbReference>
<evidence type="ECO:0000259" key="3">
    <source>
        <dbReference type="PROSITE" id="PS01124"/>
    </source>
</evidence>
<protein>
    <submittedName>
        <fullName evidence="4">AraC-like DNA-binding protein</fullName>
    </submittedName>
</protein>
<dbReference type="Pfam" id="PF12833">
    <property type="entry name" value="HTH_18"/>
    <property type="match status" value="1"/>
</dbReference>
<evidence type="ECO:0000256" key="2">
    <source>
        <dbReference type="ARBA" id="ARBA00023163"/>
    </source>
</evidence>
<keyword evidence="2" id="KW-0804">Transcription</keyword>
<evidence type="ECO:0000256" key="1">
    <source>
        <dbReference type="ARBA" id="ARBA00023015"/>
    </source>
</evidence>
<keyword evidence="5" id="KW-1185">Reference proteome</keyword>
<comment type="caution">
    <text evidence="4">The sequence shown here is derived from an EMBL/GenBank/DDBJ whole genome shotgun (WGS) entry which is preliminary data.</text>
</comment>
<dbReference type="EMBL" id="JAUSUE010000016">
    <property type="protein sequence ID" value="MDQ0204404.1"/>
    <property type="molecule type" value="Genomic_DNA"/>
</dbReference>
<name>A0ABT9YBB9_9FIRM</name>
<reference evidence="4 5" key="1">
    <citation type="submission" date="2023-07" db="EMBL/GenBank/DDBJ databases">
        <title>Genomic Encyclopedia of Type Strains, Phase IV (KMG-IV): sequencing the most valuable type-strain genomes for metagenomic binning, comparative biology and taxonomic classification.</title>
        <authorList>
            <person name="Goeker M."/>
        </authorList>
    </citation>
    <scope>NUCLEOTIDE SEQUENCE [LARGE SCALE GENOMIC DNA]</scope>
    <source>
        <strain evidence="4 5">DSM 16980</strain>
    </source>
</reference>
<accession>A0ABT9YBB9</accession>
<dbReference type="SUPFAM" id="SSF46689">
    <property type="entry name" value="Homeodomain-like"/>
    <property type="match status" value="2"/>
</dbReference>
<evidence type="ECO:0000313" key="4">
    <source>
        <dbReference type="EMBL" id="MDQ0204404.1"/>
    </source>
</evidence>
<dbReference type="InterPro" id="IPR018060">
    <property type="entry name" value="HTH_AraC"/>
</dbReference>
<organism evidence="4 5">
    <name type="scientific">Pectinatus haikarae</name>
    <dbReference type="NCBI Taxonomy" id="349096"/>
    <lineage>
        <taxon>Bacteria</taxon>
        <taxon>Bacillati</taxon>
        <taxon>Bacillota</taxon>
        <taxon>Negativicutes</taxon>
        <taxon>Selenomonadales</taxon>
        <taxon>Selenomonadaceae</taxon>
        <taxon>Pectinatus</taxon>
    </lineage>
</organism>
<keyword evidence="1" id="KW-0805">Transcription regulation</keyword>
<dbReference type="Pfam" id="PF06719">
    <property type="entry name" value="AraC_N"/>
    <property type="match status" value="1"/>
</dbReference>
<dbReference type="InterPro" id="IPR009057">
    <property type="entry name" value="Homeodomain-like_sf"/>
</dbReference>
<proteinExistence type="predicted"/>
<dbReference type="SMART" id="SM00342">
    <property type="entry name" value="HTH_ARAC"/>
    <property type="match status" value="1"/>
</dbReference>
<dbReference type="PANTHER" id="PTHR43436">
    <property type="entry name" value="ARAC-FAMILY TRANSCRIPTIONAL REGULATOR"/>
    <property type="match status" value="1"/>
</dbReference>
<sequence>MPEQINKYQSELARLIERYVVQDGAYETAVPSLFFFRQSSVNEPRHIFHQPSLCIIFQGGKEICLAAERFRYGPADYLISSVGLPVTGQVTEASPNVPYLSLKLEFTPNQIVEIINASEAKTRLKEDNKHAMYVCRIEAPLLDAVARLARLVDTPEDIPVLAPLFTKEIFYRVLQGAHGNILKQFAIEGSYAYQVRKIVKQITQNYDQTLRIEELAKIANMSVPTLHRHFKEITAMSPIQFQKQLRLQEARQLLLSETIDAADAAFRVGYESPSQFSREYSRMFGLPPKEEIKRLREKYAQL</sequence>
<gene>
    <name evidence="4" type="ORF">J2S01_002132</name>
</gene>
<dbReference type="Gene3D" id="1.10.10.60">
    <property type="entry name" value="Homeodomain-like"/>
    <property type="match status" value="1"/>
</dbReference>
<evidence type="ECO:0000313" key="5">
    <source>
        <dbReference type="Proteomes" id="UP001239167"/>
    </source>
</evidence>
<dbReference type="RefSeq" id="WP_307224718.1">
    <property type="nucleotide sequence ID" value="NZ_CP116940.1"/>
</dbReference>
<dbReference type="PROSITE" id="PS01124">
    <property type="entry name" value="HTH_ARAC_FAMILY_2"/>
    <property type="match status" value="1"/>
</dbReference>